<evidence type="ECO:0000313" key="1">
    <source>
        <dbReference type="EMBL" id="SON56944.1"/>
    </source>
</evidence>
<dbReference type="InterPro" id="IPR006279">
    <property type="entry name" value="SoxD"/>
</dbReference>
<dbReference type="AlphaFoldDB" id="A0A2C9D9D4"/>
<dbReference type="KEGG" id="hdi:HDIA_3403"/>
<dbReference type="GO" id="GO:0046653">
    <property type="term" value="P:tetrahydrofolate metabolic process"/>
    <property type="evidence" value="ECO:0007669"/>
    <property type="project" value="InterPro"/>
</dbReference>
<accession>A0A2C9D9D4</accession>
<dbReference type="Pfam" id="PF04267">
    <property type="entry name" value="SoxD"/>
    <property type="match status" value="1"/>
</dbReference>
<keyword evidence="2" id="KW-1185">Reference proteome</keyword>
<organism evidence="1 2">
    <name type="scientific">Hartmannibacter diazotrophicus</name>
    <dbReference type="NCBI Taxonomy" id="1482074"/>
    <lineage>
        <taxon>Bacteria</taxon>
        <taxon>Pseudomonadati</taxon>
        <taxon>Pseudomonadota</taxon>
        <taxon>Alphaproteobacteria</taxon>
        <taxon>Hyphomicrobiales</taxon>
        <taxon>Pleomorphomonadaceae</taxon>
        <taxon>Hartmannibacter</taxon>
    </lineage>
</organism>
<dbReference type="Proteomes" id="UP000223606">
    <property type="component" value="Chromosome 1"/>
</dbReference>
<name>A0A2C9D9D4_9HYPH</name>
<gene>
    <name evidence="1" type="ORF">HDIA_3403</name>
</gene>
<protein>
    <submittedName>
        <fullName evidence="1">Sarcosine oxidase, delta subunit family</fullName>
    </submittedName>
</protein>
<dbReference type="GO" id="GO:0008115">
    <property type="term" value="F:sarcosine oxidase activity"/>
    <property type="evidence" value="ECO:0007669"/>
    <property type="project" value="InterPro"/>
</dbReference>
<proteinExistence type="predicted"/>
<dbReference type="InterPro" id="IPR038561">
    <property type="entry name" value="SoxD_sf"/>
</dbReference>
<dbReference type="OrthoDB" id="5420070at2"/>
<sequence>MRLPCPCCGLRDAAEFTYRGDASLQRPADDAGEAAFSAYVYLRDNPAGTIRELWYHRAGCGMWLEVTRNTRSHEISGARLAREATAERAS</sequence>
<dbReference type="RefSeq" id="WP_099557267.1">
    <property type="nucleotide sequence ID" value="NZ_LT960614.1"/>
</dbReference>
<dbReference type="EMBL" id="LT960614">
    <property type="protein sequence ID" value="SON56944.1"/>
    <property type="molecule type" value="Genomic_DNA"/>
</dbReference>
<reference evidence="2" key="1">
    <citation type="submission" date="2017-09" db="EMBL/GenBank/DDBJ databases">
        <title>Genome sequence of Nannocystis excedens DSM 71.</title>
        <authorList>
            <person name="Blom J."/>
        </authorList>
    </citation>
    <scope>NUCLEOTIDE SEQUENCE [LARGE SCALE GENOMIC DNA]</scope>
    <source>
        <strain evidence="2">type strain: E19</strain>
    </source>
</reference>
<evidence type="ECO:0000313" key="2">
    <source>
        <dbReference type="Proteomes" id="UP000223606"/>
    </source>
</evidence>
<dbReference type="Gene3D" id="3.30.2270.10">
    <property type="entry name" value="Folate-binding superfamily"/>
    <property type="match status" value="1"/>
</dbReference>